<accession>A0A5B7CZY4</accession>
<evidence type="ECO:0000256" key="1">
    <source>
        <dbReference type="SAM" id="MobiDB-lite"/>
    </source>
</evidence>
<dbReference type="AlphaFoldDB" id="A0A5B7CZY4"/>
<keyword evidence="3" id="KW-1185">Reference proteome</keyword>
<evidence type="ECO:0000313" key="3">
    <source>
        <dbReference type="Proteomes" id="UP000324222"/>
    </source>
</evidence>
<comment type="caution">
    <text evidence="2">The sequence shown here is derived from an EMBL/GenBank/DDBJ whole genome shotgun (WGS) entry which is preliminary data.</text>
</comment>
<sequence length="66" mass="7434">MLPEKVRTASAPRVPFPTHPQFDIYSRSRKPHSALPVPPASHMRDCRPLPRLPRLTKTPKVEVGAL</sequence>
<evidence type="ECO:0000313" key="2">
    <source>
        <dbReference type="EMBL" id="MPC15332.1"/>
    </source>
</evidence>
<feature type="region of interest" description="Disordered" evidence="1">
    <location>
        <begin position="1"/>
        <end position="66"/>
    </location>
</feature>
<proteinExistence type="predicted"/>
<gene>
    <name evidence="2" type="ORF">E2C01_008119</name>
</gene>
<reference evidence="2 3" key="1">
    <citation type="submission" date="2019-05" db="EMBL/GenBank/DDBJ databases">
        <title>Another draft genome of Portunus trituberculatus and its Hox gene families provides insights of decapod evolution.</title>
        <authorList>
            <person name="Jeong J.-H."/>
            <person name="Song I."/>
            <person name="Kim S."/>
            <person name="Choi T."/>
            <person name="Kim D."/>
            <person name="Ryu S."/>
            <person name="Kim W."/>
        </authorList>
    </citation>
    <scope>NUCLEOTIDE SEQUENCE [LARGE SCALE GENOMIC DNA]</scope>
    <source>
        <tissue evidence="2">Muscle</tissue>
    </source>
</reference>
<name>A0A5B7CZY4_PORTR</name>
<protein>
    <submittedName>
        <fullName evidence="2">Uncharacterized protein</fullName>
    </submittedName>
</protein>
<dbReference type="Proteomes" id="UP000324222">
    <property type="component" value="Unassembled WGS sequence"/>
</dbReference>
<dbReference type="EMBL" id="VSRR010000419">
    <property type="protein sequence ID" value="MPC15332.1"/>
    <property type="molecule type" value="Genomic_DNA"/>
</dbReference>
<organism evidence="2 3">
    <name type="scientific">Portunus trituberculatus</name>
    <name type="common">Swimming crab</name>
    <name type="synonym">Neptunus trituberculatus</name>
    <dbReference type="NCBI Taxonomy" id="210409"/>
    <lineage>
        <taxon>Eukaryota</taxon>
        <taxon>Metazoa</taxon>
        <taxon>Ecdysozoa</taxon>
        <taxon>Arthropoda</taxon>
        <taxon>Crustacea</taxon>
        <taxon>Multicrustacea</taxon>
        <taxon>Malacostraca</taxon>
        <taxon>Eumalacostraca</taxon>
        <taxon>Eucarida</taxon>
        <taxon>Decapoda</taxon>
        <taxon>Pleocyemata</taxon>
        <taxon>Brachyura</taxon>
        <taxon>Eubrachyura</taxon>
        <taxon>Portunoidea</taxon>
        <taxon>Portunidae</taxon>
        <taxon>Portuninae</taxon>
        <taxon>Portunus</taxon>
    </lineage>
</organism>